<dbReference type="PANTHER" id="PTHR43597:SF5">
    <property type="entry name" value="SUFE-LIKE PROTEIN 2, CHLOROPLASTIC"/>
    <property type="match status" value="1"/>
</dbReference>
<protein>
    <submittedName>
        <fullName evidence="3">Fe-S metabolism associated domain protein</fullName>
    </submittedName>
</protein>
<name>I3DEJ2_9PAST</name>
<evidence type="ECO:0000259" key="2">
    <source>
        <dbReference type="Pfam" id="PF02657"/>
    </source>
</evidence>
<reference evidence="3 4" key="1">
    <citation type="submission" date="2012-03" db="EMBL/GenBank/DDBJ databases">
        <authorList>
            <person name="Harkins D.M."/>
            <person name="Madupu R."/>
            <person name="Durkin A.S."/>
            <person name="Torralba M."/>
            <person name="Methe B."/>
            <person name="Sutton G.G."/>
            <person name="Nelson K.E."/>
        </authorList>
    </citation>
    <scope>NUCLEOTIDE SEQUENCE [LARGE SCALE GENOMIC DNA]</scope>
    <source>
        <strain evidence="3 4">CCUG 2042</strain>
    </source>
</reference>
<dbReference type="EMBL" id="AJSX01000022">
    <property type="protein sequence ID" value="EIJ70135.1"/>
    <property type="molecule type" value="Genomic_DNA"/>
</dbReference>
<keyword evidence="4" id="KW-1185">Reference proteome</keyword>
<evidence type="ECO:0000313" key="3">
    <source>
        <dbReference type="EMBL" id="EIJ70135.1"/>
    </source>
</evidence>
<dbReference type="AlphaFoldDB" id="I3DEJ2"/>
<proteinExistence type="inferred from homology"/>
<dbReference type="PATRIC" id="fig|1095749.3.peg.870"/>
<gene>
    <name evidence="3" type="ORF">HMPREF1052_1540</name>
</gene>
<dbReference type="OrthoDB" id="9799320at2"/>
<dbReference type="SUPFAM" id="SSF82649">
    <property type="entry name" value="SufE/NifU"/>
    <property type="match status" value="1"/>
</dbReference>
<dbReference type="RefSeq" id="WP_005760046.1">
    <property type="nucleotide sequence ID" value="NZ_AJSX01000022.1"/>
</dbReference>
<evidence type="ECO:0000256" key="1">
    <source>
        <dbReference type="ARBA" id="ARBA00010282"/>
    </source>
</evidence>
<accession>I3DEJ2</accession>
<dbReference type="PANTHER" id="PTHR43597">
    <property type="entry name" value="SULFUR ACCEPTOR PROTEIN CSDE"/>
    <property type="match status" value="1"/>
</dbReference>
<comment type="caution">
    <text evidence="3">The sequence shown here is derived from an EMBL/GenBank/DDBJ whole genome shotgun (WGS) entry which is preliminary data.</text>
</comment>
<feature type="domain" description="Fe-S metabolism associated" evidence="2">
    <location>
        <begin position="5"/>
        <end position="121"/>
    </location>
</feature>
<evidence type="ECO:0000313" key="4">
    <source>
        <dbReference type="Proteomes" id="UP000006457"/>
    </source>
</evidence>
<sequence>MELLEQLKNAKGWEQRYRLIIQAGKNISQPTEQELAEMQQIAGCEAKVWFKIFQNSDRTFYLKAYSEARIINGLLWLLILAVHNKTPEQLQHFDLTAYYDELGIAQRLSSTRLNGLKQIETAFHQLGQI</sequence>
<dbReference type="Pfam" id="PF02657">
    <property type="entry name" value="SufE"/>
    <property type="match status" value="1"/>
</dbReference>
<dbReference type="eggNOG" id="COG2166">
    <property type="taxonomic scope" value="Bacteria"/>
</dbReference>
<comment type="similarity">
    <text evidence="1">Belongs to the SufE family.</text>
</comment>
<organism evidence="3 4">
    <name type="scientific">Pasteurella bettyae CCUG 2042</name>
    <dbReference type="NCBI Taxonomy" id="1095749"/>
    <lineage>
        <taxon>Bacteria</taxon>
        <taxon>Pseudomonadati</taxon>
        <taxon>Pseudomonadota</taxon>
        <taxon>Gammaproteobacteria</taxon>
        <taxon>Pasteurellales</taxon>
        <taxon>Pasteurellaceae</taxon>
        <taxon>Pasteurella</taxon>
    </lineage>
</organism>
<dbReference type="Gene3D" id="3.90.1010.10">
    <property type="match status" value="1"/>
</dbReference>
<dbReference type="InterPro" id="IPR003808">
    <property type="entry name" value="Fe-S_metab-assoc_dom"/>
</dbReference>
<dbReference type="Proteomes" id="UP000006457">
    <property type="component" value="Unassembled WGS sequence"/>
</dbReference>